<feature type="compositionally biased region" description="Low complexity" evidence="3">
    <location>
        <begin position="1161"/>
        <end position="1181"/>
    </location>
</feature>
<dbReference type="SUPFAM" id="SSF47473">
    <property type="entry name" value="EF-hand"/>
    <property type="match status" value="1"/>
</dbReference>
<sequence length="1321" mass="144788">MTTTSTIVCKAAYFCCPRTSDSTIFSWPRLFSGRTRANKSWSLTSVSLTALCEYTGAQVTADTSSADELDEPTSNDSDDMGLVIRTEADLHAVALAAAAALLPRHRLKAMVRPPHAPTVIMTMHHDPSTISPARVTQTSPPPLHLAQDASHIDFVDAFYNLQTPPHQWLVKAMNCTSYNYSPVSFPWAILSQPYFDVSSSSNLTATRGSHVAAAMDIMMVLSTEDVKRLKTKFVRPLSVDEFVYIMMKCLHEHIHDEVEFVVSVIELYETIDVNGDGLLEWDEFAGYIVDAGIAKAEEAIVAQATIKLYSPLVFKGEAANTIQPIASDASSYIEQLLILAGRQALAYFDHGSDVVHVYLFGHERDAEPRFASTIRLHTAYQAHRVLCIEDIAGRAALAVSSVLHVGCVTLWDLARLYSPIPLQRVELAVAQETLAWAPALQLLITTTTQSTYKKEKTAPHHHHSFVGALDIATLARVPVDVNVKHISCVCVMRRSTRTSLVLGSLDGTITAHDMAKESQHPQRDVVVDAHEKGVKALVFSPKFGYLASIGHYSFAEESTMEVLVWHLDETAGHLEHALCGHHAALCAITAVDSESHLLSSDELGMFRVWSVSTWDCLQVFHTAHISLLRSQIVWPATAQADALLLCAGKTVEFHDCSLAREREEFLFMDFNATFNVIIAVTYHRLVLWDFVTGDETKMYELHVVYNGRPVQAITAVCLDDRERKLIVGDDIGQILVVNLVNGNLMKELDPHAQAITSLSYAAKSKCVISTAMDSSIHICDENNAHGYYVPIAGAPLSVLLRSLHFTTQTVAPTFLTATAATSSTRHRRGSSMRAASIASTGFGNNTVDIVSGVVSDALGLIATVAYCPGGVGESYVQLWAFETSQLVATCIAPDPSAEISCVAFLGNYAGIVAGLSSGHVFVWGVWQSTAPFQCLFELSHDFDLNSISSLLAVHDTTANGVVVFAGDDTGRVMRWSLDHTLCHDQGLRVAHDEYPLAQPNDDDDGDIHPEDVYDAQPSTRPSTTSSRHTHTDVVWDTVAKSVRSAKLLRAAAAPPIVVKCAASWQVESAVTKLAKAECTPTEWSLLTCVQSGKIEAWSVDGVAQGALDYFATRRHPVHEPWRLPVDVTLRQRKQEARAKKVLQQLQGVSVLLRDMDLSKVTSKPTSTNSTRTTNAATSQRSNDLDVLTPRTGARFQTLSQLVAQKERRAAVDDESANVPLDVVLHDIGKLNQVSLNRHAVPRKKRAMKTVEGILETSMSAPTLRVIPRSKSKAKLKPGYVDKHILLPPIDMRHEMAPPTLKSTAEDNVLSYHMKLAHAWQQ</sequence>
<dbReference type="PROSITE" id="PS00018">
    <property type="entry name" value="EF_HAND_1"/>
    <property type="match status" value="1"/>
</dbReference>
<dbReference type="Gene3D" id="2.130.10.10">
    <property type="entry name" value="YVTN repeat-like/Quinoprotein amine dehydrogenase"/>
    <property type="match status" value="2"/>
</dbReference>
<dbReference type="Proteomes" id="UP000332933">
    <property type="component" value="Unassembled WGS sequence"/>
</dbReference>
<organism evidence="6 7">
    <name type="scientific">Aphanomyces stellatus</name>
    <dbReference type="NCBI Taxonomy" id="120398"/>
    <lineage>
        <taxon>Eukaryota</taxon>
        <taxon>Sar</taxon>
        <taxon>Stramenopiles</taxon>
        <taxon>Oomycota</taxon>
        <taxon>Saprolegniomycetes</taxon>
        <taxon>Saprolegniales</taxon>
        <taxon>Verrucalvaceae</taxon>
        <taxon>Aphanomyces</taxon>
    </lineage>
</organism>
<dbReference type="OrthoDB" id="96964at2759"/>
<reference evidence="5" key="2">
    <citation type="submission" date="2019-06" db="EMBL/GenBank/DDBJ databases">
        <title>Genomics analysis of Aphanomyces spp. identifies a new class of oomycete effector associated with host adaptation.</title>
        <authorList>
            <person name="Gaulin E."/>
        </authorList>
    </citation>
    <scope>NUCLEOTIDE SEQUENCE</scope>
    <source>
        <strain evidence="5">CBS 578.67</strain>
    </source>
</reference>
<proteinExistence type="predicted"/>
<feature type="domain" description="EF-hand" evidence="4">
    <location>
        <begin position="259"/>
        <end position="294"/>
    </location>
</feature>
<evidence type="ECO:0000313" key="7">
    <source>
        <dbReference type="Proteomes" id="UP000332933"/>
    </source>
</evidence>
<gene>
    <name evidence="6" type="primary">Aste57867_8219</name>
    <name evidence="5" type="ORF">As57867_008188</name>
    <name evidence="6" type="ORF">ASTE57867_8219</name>
</gene>
<evidence type="ECO:0000256" key="1">
    <source>
        <dbReference type="ARBA" id="ARBA00022737"/>
    </source>
</evidence>
<dbReference type="PANTHER" id="PTHR44324">
    <property type="entry name" value="WD40 REPEAT DOMAIN 95"/>
    <property type="match status" value="1"/>
</dbReference>
<keyword evidence="1" id="KW-0677">Repeat</keyword>
<reference evidence="6 7" key="1">
    <citation type="submission" date="2019-03" db="EMBL/GenBank/DDBJ databases">
        <authorList>
            <person name="Gaulin E."/>
            <person name="Dumas B."/>
        </authorList>
    </citation>
    <scope>NUCLEOTIDE SEQUENCE [LARGE SCALE GENOMIC DNA]</scope>
    <source>
        <strain evidence="6">CBS 568.67</strain>
    </source>
</reference>
<protein>
    <submittedName>
        <fullName evidence="6">Aste57867_8219 protein</fullName>
    </submittedName>
</protein>
<evidence type="ECO:0000313" key="5">
    <source>
        <dbReference type="EMBL" id="KAF0701290.1"/>
    </source>
</evidence>
<feature type="region of interest" description="Disordered" evidence="3">
    <location>
        <begin position="1159"/>
        <end position="1182"/>
    </location>
</feature>
<dbReference type="SMART" id="SM00320">
    <property type="entry name" value="WD40"/>
    <property type="match status" value="6"/>
</dbReference>
<evidence type="ECO:0000259" key="4">
    <source>
        <dbReference type="PROSITE" id="PS50222"/>
    </source>
</evidence>
<evidence type="ECO:0000256" key="2">
    <source>
        <dbReference type="ARBA" id="ARBA00022837"/>
    </source>
</evidence>
<dbReference type="PROSITE" id="PS50222">
    <property type="entry name" value="EF_HAND_2"/>
    <property type="match status" value="1"/>
</dbReference>
<dbReference type="EMBL" id="VJMH01005094">
    <property type="protein sequence ID" value="KAF0701290.1"/>
    <property type="molecule type" value="Genomic_DNA"/>
</dbReference>
<dbReference type="InterPro" id="IPR018247">
    <property type="entry name" value="EF_Hand_1_Ca_BS"/>
</dbReference>
<dbReference type="InterPro" id="IPR001680">
    <property type="entry name" value="WD40_rpt"/>
</dbReference>
<dbReference type="InterPro" id="IPR002048">
    <property type="entry name" value="EF_hand_dom"/>
</dbReference>
<dbReference type="InterPro" id="IPR051242">
    <property type="entry name" value="WD-EF-hand_domain"/>
</dbReference>
<accession>A0A485KJQ3</accession>
<evidence type="ECO:0000313" key="6">
    <source>
        <dbReference type="EMBL" id="VFT85106.1"/>
    </source>
</evidence>
<dbReference type="InterPro" id="IPR011992">
    <property type="entry name" value="EF-hand-dom_pair"/>
</dbReference>
<evidence type="ECO:0000256" key="3">
    <source>
        <dbReference type="SAM" id="MobiDB-lite"/>
    </source>
</evidence>
<keyword evidence="7" id="KW-1185">Reference proteome</keyword>
<feature type="region of interest" description="Disordered" evidence="3">
    <location>
        <begin position="998"/>
        <end position="1028"/>
    </location>
</feature>
<feature type="compositionally biased region" description="Low complexity" evidence="3">
    <location>
        <begin position="1017"/>
        <end position="1026"/>
    </location>
</feature>
<name>A0A485KJQ3_9STRA</name>
<dbReference type="PANTHER" id="PTHR44324:SF4">
    <property type="entry name" value="WD40 REPEAT DOMAIN 95"/>
    <property type="match status" value="1"/>
</dbReference>
<dbReference type="EMBL" id="CAADRA010005115">
    <property type="protein sequence ID" value="VFT85106.1"/>
    <property type="molecule type" value="Genomic_DNA"/>
</dbReference>
<keyword evidence="2" id="KW-0106">Calcium</keyword>
<dbReference type="GO" id="GO:0005509">
    <property type="term" value="F:calcium ion binding"/>
    <property type="evidence" value="ECO:0007669"/>
    <property type="project" value="InterPro"/>
</dbReference>
<dbReference type="InterPro" id="IPR036322">
    <property type="entry name" value="WD40_repeat_dom_sf"/>
</dbReference>
<dbReference type="InterPro" id="IPR015943">
    <property type="entry name" value="WD40/YVTN_repeat-like_dom_sf"/>
</dbReference>
<dbReference type="SUPFAM" id="SSF50978">
    <property type="entry name" value="WD40 repeat-like"/>
    <property type="match status" value="2"/>
</dbReference>